<dbReference type="InterPro" id="IPR006186">
    <property type="entry name" value="Ser/Thr-sp_prot-phosphatase"/>
</dbReference>
<dbReference type="Pfam" id="PF00149">
    <property type="entry name" value="Metallophos"/>
    <property type="match status" value="1"/>
</dbReference>
<dbReference type="EMBL" id="QICB01000002">
    <property type="protein sequence ID" value="RNL20575.1"/>
    <property type="molecule type" value="Genomic_DNA"/>
</dbReference>
<dbReference type="InterPro" id="IPR050126">
    <property type="entry name" value="Ap4A_hydrolase"/>
</dbReference>
<dbReference type="SUPFAM" id="SSF56300">
    <property type="entry name" value="Metallo-dependent phosphatases"/>
    <property type="match status" value="1"/>
</dbReference>
<protein>
    <submittedName>
        <fullName evidence="2">Serine/threonine protein phosphatase</fullName>
    </submittedName>
</protein>
<dbReference type="Gene3D" id="3.60.21.10">
    <property type="match status" value="1"/>
</dbReference>
<dbReference type="GO" id="GO:0110154">
    <property type="term" value="P:RNA decapping"/>
    <property type="evidence" value="ECO:0007669"/>
    <property type="project" value="TreeGrafter"/>
</dbReference>
<dbReference type="InterPro" id="IPR029052">
    <property type="entry name" value="Metallo-depent_PP-like"/>
</dbReference>
<evidence type="ECO:0000259" key="1">
    <source>
        <dbReference type="PROSITE" id="PS00125"/>
    </source>
</evidence>
<keyword evidence="3" id="KW-1185">Reference proteome</keyword>
<proteinExistence type="predicted"/>
<dbReference type="OrthoDB" id="9807890at2"/>
<evidence type="ECO:0000313" key="3">
    <source>
        <dbReference type="Proteomes" id="UP000267368"/>
    </source>
</evidence>
<dbReference type="Proteomes" id="UP000267368">
    <property type="component" value="Unassembled WGS sequence"/>
</dbReference>
<dbReference type="PANTHER" id="PTHR42850:SF4">
    <property type="entry name" value="ZINC-DEPENDENT ENDOPOLYPHOSPHATASE"/>
    <property type="match status" value="1"/>
</dbReference>
<accession>A0A3N0AFX8</accession>
<dbReference type="GO" id="GO:0016791">
    <property type="term" value="F:phosphatase activity"/>
    <property type="evidence" value="ECO:0007669"/>
    <property type="project" value="TreeGrafter"/>
</dbReference>
<dbReference type="PANTHER" id="PTHR42850">
    <property type="entry name" value="METALLOPHOSPHOESTERASE"/>
    <property type="match status" value="1"/>
</dbReference>
<sequence length="253" mass="28943">MAIYAMSDIHGFIEPFEEALTHVDLSDGTSRLILLGDYCDRGPASLDVYRRIMGLQEEFPGQVIALRGNHEEMLLEYIDIAPVDLGFTQGWILADVNLKTAQSFLGEDAFAEVKHLLMRRKFEDAYLLTTDYMKTRHADVIRWIRRLPYYYETEFNQVFCHAGIDEEAGDLWRIGTPKEYFTSMSPYYTGKHFEFDVIAGHISTEFVSEIPGYHDIWFDGASHYYIDGQTVTSGRIPVLKYDEATGTYSGPGL</sequence>
<reference evidence="3" key="1">
    <citation type="submission" date="2018-05" db="EMBL/GenBank/DDBJ databases">
        <title>Genome Sequencing of selected type strains of the family Eggerthellaceae.</title>
        <authorList>
            <person name="Danylec N."/>
            <person name="Stoll D.A."/>
            <person name="Doetsch A."/>
            <person name="Huch M."/>
        </authorList>
    </citation>
    <scope>NUCLEOTIDE SEQUENCE [LARGE SCALE GENOMIC DNA]</scope>
    <source>
        <strain evidence="3">DSM 17537</strain>
    </source>
</reference>
<dbReference type="InterPro" id="IPR004843">
    <property type="entry name" value="Calcineurin-like_PHP"/>
</dbReference>
<dbReference type="GO" id="GO:0005737">
    <property type="term" value="C:cytoplasm"/>
    <property type="evidence" value="ECO:0007669"/>
    <property type="project" value="TreeGrafter"/>
</dbReference>
<comment type="caution">
    <text evidence="2">The sequence shown here is derived from an EMBL/GenBank/DDBJ whole genome shotgun (WGS) entry which is preliminary data.</text>
</comment>
<organism evidence="2 3">
    <name type="scientific">Slackia faecicanis</name>
    <dbReference type="NCBI Taxonomy" id="255723"/>
    <lineage>
        <taxon>Bacteria</taxon>
        <taxon>Bacillati</taxon>
        <taxon>Actinomycetota</taxon>
        <taxon>Coriobacteriia</taxon>
        <taxon>Eggerthellales</taxon>
        <taxon>Eggerthellaceae</taxon>
        <taxon>Slackia</taxon>
    </lineage>
</organism>
<dbReference type="AlphaFoldDB" id="A0A3N0AFX8"/>
<dbReference type="GO" id="GO:0008803">
    <property type="term" value="F:bis(5'-nucleosyl)-tetraphosphatase (symmetrical) activity"/>
    <property type="evidence" value="ECO:0007669"/>
    <property type="project" value="TreeGrafter"/>
</dbReference>
<dbReference type="PROSITE" id="PS00125">
    <property type="entry name" value="SER_THR_PHOSPHATASE"/>
    <property type="match status" value="1"/>
</dbReference>
<evidence type="ECO:0000313" key="2">
    <source>
        <dbReference type="EMBL" id="RNL20575.1"/>
    </source>
</evidence>
<dbReference type="RefSeq" id="WP_123197676.1">
    <property type="nucleotide sequence ID" value="NZ_QICB01000002.1"/>
</dbReference>
<feature type="domain" description="Serine/threonine specific protein phosphatases" evidence="1">
    <location>
        <begin position="66"/>
        <end position="71"/>
    </location>
</feature>
<name>A0A3N0AFX8_9ACTN</name>
<gene>
    <name evidence="2" type="ORF">DMP07_03015</name>
</gene>